<evidence type="ECO:0000313" key="1">
    <source>
        <dbReference type="EMBL" id="CAG8497947.1"/>
    </source>
</evidence>
<organism evidence="1 2">
    <name type="scientific">Scutellospora calospora</name>
    <dbReference type="NCBI Taxonomy" id="85575"/>
    <lineage>
        <taxon>Eukaryota</taxon>
        <taxon>Fungi</taxon>
        <taxon>Fungi incertae sedis</taxon>
        <taxon>Mucoromycota</taxon>
        <taxon>Glomeromycotina</taxon>
        <taxon>Glomeromycetes</taxon>
        <taxon>Diversisporales</taxon>
        <taxon>Gigasporaceae</taxon>
        <taxon>Scutellospora</taxon>
    </lineage>
</organism>
<gene>
    <name evidence="1" type="ORF">SCALOS_LOCUS3111</name>
</gene>
<reference evidence="1" key="1">
    <citation type="submission" date="2021-06" db="EMBL/GenBank/DDBJ databases">
        <authorList>
            <person name="Kallberg Y."/>
            <person name="Tangrot J."/>
            <person name="Rosling A."/>
        </authorList>
    </citation>
    <scope>NUCLEOTIDE SEQUENCE</scope>
    <source>
        <strain evidence="1">AU212A</strain>
    </source>
</reference>
<evidence type="ECO:0000313" key="2">
    <source>
        <dbReference type="Proteomes" id="UP000789860"/>
    </source>
</evidence>
<comment type="caution">
    <text evidence="1">The sequence shown here is derived from an EMBL/GenBank/DDBJ whole genome shotgun (WGS) entry which is preliminary data.</text>
</comment>
<keyword evidence="2" id="KW-1185">Reference proteome</keyword>
<dbReference type="Proteomes" id="UP000789860">
    <property type="component" value="Unassembled WGS sequence"/>
</dbReference>
<protein>
    <submittedName>
        <fullName evidence="1">8419_t:CDS:1</fullName>
    </submittedName>
</protein>
<proteinExistence type="predicted"/>
<accession>A0ACA9KWE9</accession>
<sequence>MLPPPPTTYNNPDELFQNVQRFAISQGYVLLYATRCDGLWHLEVRNAAHNHNHSEEIAGHPIAHRLSEQQTASIAAMTTASLRPKEIISTLRQNDPSTLVTNINIYNTRVQIRLQNLAGRTPIQTLIDEFQKGNFLYEYKYDNTVGITGFNTTFYSCFIFMKSEDEEDYKWALTQFMHLFNRISKPGIIVTDRELALMNALNSVFPDSKNLLCNNIVQSETEIEFDTNWNNFHFTYINKSNIISYLEETWIPWKERGKVLTFALKKINDQYQKAKYATTLEPLPPCTGSFSRTMGYLPVPQIEDNTSYSEDSLQLFLQDLQQRYQEWPEFQQSVAREILKNMIEMPLITLQNPNVVRTKRRPPGAPNRQTNSTKRDLSGFELVDYKVRHCTLCLQPGHNARTCSNNSV</sequence>
<name>A0ACA9KWE9_9GLOM</name>
<dbReference type="EMBL" id="CAJVPM010003194">
    <property type="protein sequence ID" value="CAG8497947.1"/>
    <property type="molecule type" value="Genomic_DNA"/>
</dbReference>